<dbReference type="OrthoDB" id="9790194at2"/>
<dbReference type="Pfam" id="PF02630">
    <property type="entry name" value="SCO1-SenC"/>
    <property type="match status" value="1"/>
</dbReference>
<dbReference type="RefSeq" id="WP_103918675.1">
    <property type="nucleotide sequence ID" value="NZ_FMSV02000072.1"/>
</dbReference>
<dbReference type="Gene3D" id="3.40.30.10">
    <property type="entry name" value="Glutaredoxin"/>
    <property type="match status" value="1"/>
</dbReference>
<dbReference type="GO" id="GO:0046872">
    <property type="term" value="F:metal ion binding"/>
    <property type="evidence" value="ECO:0007669"/>
    <property type="project" value="UniProtKB-KW"/>
</dbReference>
<evidence type="ECO:0000256" key="5">
    <source>
        <dbReference type="SAM" id="SignalP"/>
    </source>
</evidence>
<feature type="binding site" evidence="3">
    <location>
        <position position="98"/>
    </location>
    <ligand>
        <name>Cu cation</name>
        <dbReference type="ChEBI" id="CHEBI:23378"/>
    </ligand>
</feature>
<dbReference type="AlphaFoldDB" id="A0A1H6F3H4"/>
<evidence type="ECO:0000256" key="2">
    <source>
        <dbReference type="ARBA" id="ARBA00023008"/>
    </source>
</evidence>
<dbReference type="EMBL" id="FMSV02000072">
    <property type="protein sequence ID" value="SEH04632.1"/>
    <property type="molecule type" value="Genomic_DNA"/>
</dbReference>
<keyword evidence="5" id="KW-0732">Signal</keyword>
<feature type="signal peptide" evidence="5">
    <location>
        <begin position="1"/>
        <end position="24"/>
    </location>
</feature>
<keyword evidence="8" id="KW-1185">Reference proteome</keyword>
<proteinExistence type="inferred from homology"/>
<evidence type="ECO:0000256" key="1">
    <source>
        <dbReference type="ARBA" id="ARBA00010996"/>
    </source>
</evidence>
<evidence type="ECO:0000256" key="4">
    <source>
        <dbReference type="PIRSR" id="PIRSR603782-2"/>
    </source>
</evidence>
<protein>
    <submittedName>
        <fullName evidence="7">SCO1/SenC</fullName>
    </submittedName>
</protein>
<evidence type="ECO:0000256" key="3">
    <source>
        <dbReference type="PIRSR" id="PIRSR603782-1"/>
    </source>
</evidence>
<sequence>MRMINKIRTIIVLVTLFLAATAYADNNKETKPAAKTSASPKQADAQEKLQDELESAVLIGADYTPLPAFSLRDHNNQVFDNQRLMGHWSLLFFGYTHCPDVCPTELYRLNTLLETMTQQKAASLPEVVFISLDSKRDKPASLKKYTAYYHPDFVGITGEQSAIDALAHYFEVLYERVYYEGSRLVTLENDEPLPADKAKTYLINHSAWLYVINPKGKLHAVFPSPHEEDVWLSDLLRLIHSK</sequence>
<dbReference type="Proteomes" id="UP000236724">
    <property type="component" value="Unassembled WGS sequence"/>
</dbReference>
<keyword evidence="4" id="KW-1015">Disulfide bond</keyword>
<dbReference type="FunFam" id="3.40.30.10:FF:000013">
    <property type="entry name" value="Blast:Protein SCO1 homolog, mitochondrial"/>
    <property type="match status" value="1"/>
</dbReference>
<feature type="binding site" evidence="3">
    <location>
        <position position="102"/>
    </location>
    <ligand>
        <name>Cu cation</name>
        <dbReference type="ChEBI" id="CHEBI:23378"/>
    </ligand>
</feature>
<dbReference type="PANTHER" id="PTHR12151">
    <property type="entry name" value="ELECTRON TRANSPORT PROTIN SCO1/SENC FAMILY MEMBER"/>
    <property type="match status" value="1"/>
</dbReference>
<dbReference type="InterPro" id="IPR013766">
    <property type="entry name" value="Thioredoxin_domain"/>
</dbReference>
<evidence type="ECO:0000313" key="7">
    <source>
        <dbReference type="EMBL" id="SEH04632.1"/>
    </source>
</evidence>
<evidence type="ECO:0000313" key="8">
    <source>
        <dbReference type="Proteomes" id="UP000236724"/>
    </source>
</evidence>
<feature type="chain" id="PRO_5014770528" evidence="5">
    <location>
        <begin position="25"/>
        <end position="242"/>
    </location>
</feature>
<keyword evidence="2 3" id="KW-0186">Copper</keyword>
<dbReference type="InterPro" id="IPR036249">
    <property type="entry name" value="Thioredoxin-like_sf"/>
</dbReference>
<organism evidence="7 8">
    <name type="scientific">Candidatus Venteria ishoeyi</name>
    <dbReference type="NCBI Taxonomy" id="1899563"/>
    <lineage>
        <taxon>Bacteria</taxon>
        <taxon>Pseudomonadati</taxon>
        <taxon>Pseudomonadota</taxon>
        <taxon>Gammaproteobacteria</taxon>
        <taxon>Thiotrichales</taxon>
        <taxon>Thiotrichaceae</taxon>
        <taxon>Venteria</taxon>
    </lineage>
</organism>
<dbReference type="PANTHER" id="PTHR12151:SF25">
    <property type="entry name" value="LINALOOL DEHYDRATASE_ISOMERASE DOMAIN-CONTAINING PROTEIN"/>
    <property type="match status" value="1"/>
</dbReference>
<gene>
    <name evidence="7" type="ORF">MBHS_00481</name>
</gene>
<accession>A0A1H6F3H4</accession>
<dbReference type="CDD" id="cd02968">
    <property type="entry name" value="SCO"/>
    <property type="match status" value="1"/>
</dbReference>
<feature type="binding site" evidence="3">
    <location>
        <position position="205"/>
    </location>
    <ligand>
        <name>Cu cation</name>
        <dbReference type="ChEBI" id="CHEBI:23378"/>
    </ligand>
</feature>
<name>A0A1H6F3H4_9GAMM</name>
<comment type="similarity">
    <text evidence="1">Belongs to the SCO1/2 family.</text>
</comment>
<dbReference type="SUPFAM" id="SSF52833">
    <property type="entry name" value="Thioredoxin-like"/>
    <property type="match status" value="1"/>
</dbReference>
<feature type="disulfide bond" description="Redox-active" evidence="4">
    <location>
        <begin position="98"/>
        <end position="102"/>
    </location>
</feature>
<keyword evidence="3" id="KW-0479">Metal-binding</keyword>
<dbReference type="InterPro" id="IPR003782">
    <property type="entry name" value="SCO1/SenC"/>
</dbReference>
<dbReference type="PROSITE" id="PS51352">
    <property type="entry name" value="THIOREDOXIN_2"/>
    <property type="match status" value="1"/>
</dbReference>
<feature type="domain" description="Thioredoxin" evidence="6">
    <location>
        <begin position="60"/>
        <end position="242"/>
    </location>
</feature>
<evidence type="ECO:0000259" key="6">
    <source>
        <dbReference type="PROSITE" id="PS51352"/>
    </source>
</evidence>
<reference evidence="7 8" key="1">
    <citation type="submission" date="2016-10" db="EMBL/GenBank/DDBJ databases">
        <authorList>
            <person name="de Groot N.N."/>
        </authorList>
    </citation>
    <scope>NUCLEOTIDE SEQUENCE [LARGE SCALE GENOMIC DNA]</scope>
    <source>
        <strain evidence="7">MBHS1</strain>
    </source>
</reference>